<dbReference type="Pfam" id="PF00754">
    <property type="entry name" value="F5_F8_type_C"/>
    <property type="match status" value="3"/>
</dbReference>
<feature type="domain" description="F5/8 type C" evidence="6">
    <location>
        <begin position="1616"/>
        <end position="1760"/>
    </location>
</feature>
<dbReference type="InterPro" id="IPR029062">
    <property type="entry name" value="Class_I_gatase-like"/>
</dbReference>
<evidence type="ECO:0000256" key="3">
    <source>
        <dbReference type="ARBA" id="ARBA00022833"/>
    </source>
</evidence>
<keyword evidence="1" id="KW-0479">Metal-binding</keyword>
<dbReference type="SUPFAM" id="SSF51445">
    <property type="entry name" value="(Trans)glycosidases"/>
    <property type="match status" value="1"/>
</dbReference>
<evidence type="ECO:0000256" key="2">
    <source>
        <dbReference type="ARBA" id="ARBA00022801"/>
    </source>
</evidence>
<dbReference type="EMBL" id="QRDZ01000014">
    <property type="protein sequence ID" value="RED75706.1"/>
    <property type="molecule type" value="Genomic_DNA"/>
</dbReference>
<dbReference type="OrthoDB" id="1089471at2"/>
<feature type="chain" id="PRO_5017542722" evidence="5">
    <location>
        <begin position="28"/>
        <end position="1760"/>
    </location>
</feature>
<dbReference type="GO" id="GO:0009341">
    <property type="term" value="C:beta-galactosidase complex"/>
    <property type="evidence" value="ECO:0007669"/>
    <property type="project" value="InterPro"/>
</dbReference>
<dbReference type="PANTHER" id="PTHR36447">
    <property type="entry name" value="BETA-GALACTOSIDASE GANA"/>
    <property type="match status" value="1"/>
</dbReference>
<evidence type="ECO:0000256" key="5">
    <source>
        <dbReference type="SAM" id="SignalP"/>
    </source>
</evidence>
<reference evidence="7 8" key="1">
    <citation type="submission" date="2018-07" db="EMBL/GenBank/DDBJ databases">
        <title>Genomic Encyclopedia of Type Strains, Phase III (KMG-III): the genomes of soil and plant-associated and newly described type strains.</title>
        <authorList>
            <person name="Whitman W."/>
        </authorList>
    </citation>
    <scope>NUCLEOTIDE SEQUENCE [LARGE SCALE GENOMIC DNA]</scope>
    <source>
        <strain evidence="7 8">CECT 7287</strain>
    </source>
</reference>
<dbReference type="Pfam" id="PF02449">
    <property type="entry name" value="Glyco_hydro_42"/>
    <property type="match status" value="1"/>
</dbReference>
<evidence type="ECO:0000313" key="7">
    <source>
        <dbReference type="EMBL" id="RED75706.1"/>
    </source>
</evidence>
<dbReference type="InterPro" id="IPR008979">
    <property type="entry name" value="Galactose-bd-like_sf"/>
</dbReference>
<dbReference type="GO" id="GO:0004565">
    <property type="term" value="F:beta-galactosidase activity"/>
    <property type="evidence" value="ECO:0007669"/>
    <property type="project" value="InterPro"/>
</dbReference>
<keyword evidence="8" id="KW-1185">Reference proteome</keyword>
<feature type="signal peptide" evidence="5">
    <location>
        <begin position="1"/>
        <end position="27"/>
    </location>
</feature>
<keyword evidence="3" id="KW-0862">Zinc</keyword>
<organism evidence="7 8">
    <name type="scientific">Cohnella phaseoli</name>
    <dbReference type="NCBI Taxonomy" id="456490"/>
    <lineage>
        <taxon>Bacteria</taxon>
        <taxon>Bacillati</taxon>
        <taxon>Bacillota</taxon>
        <taxon>Bacilli</taxon>
        <taxon>Bacillales</taxon>
        <taxon>Paenibacillaceae</taxon>
        <taxon>Cohnella</taxon>
    </lineage>
</organism>
<dbReference type="SUPFAM" id="SSF52317">
    <property type="entry name" value="Class I glutamine amidotransferase-like"/>
    <property type="match status" value="1"/>
</dbReference>
<dbReference type="GO" id="GO:0005975">
    <property type="term" value="P:carbohydrate metabolic process"/>
    <property type="evidence" value="ECO:0007669"/>
    <property type="project" value="InterPro"/>
</dbReference>
<keyword evidence="4" id="KW-0326">Glycosidase</keyword>
<gene>
    <name evidence="7" type="ORF">DFP98_11467</name>
</gene>
<dbReference type="Proteomes" id="UP000256977">
    <property type="component" value="Unassembled WGS sequence"/>
</dbReference>
<accession>A0A3D9JQJ7</accession>
<dbReference type="InterPro" id="IPR017853">
    <property type="entry name" value="GH"/>
</dbReference>
<comment type="caution">
    <text evidence="7">The sequence shown here is derived from an EMBL/GenBank/DDBJ whole genome shotgun (WGS) entry which is preliminary data.</text>
</comment>
<protein>
    <submittedName>
        <fullName evidence="7">F5/8 type C domain-containing protein</fullName>
    </submittedName>
</protein>
<keyword evidence="2" id="KW-0378">Hydrolase</keyword>
<evidence type="ECO:0000313" key="8">
    <source>
        <dbReference type="Proteomes" id="UP000256977"/>
    </source>
</evidence>
<dbReference type="GO" id="GO:0046872">
    <property type="term" value="F:metal ion binding"/>
    <property type="evidence" value="ECO:0007669"/>
    <property type="project" value="UniProtKB-KW"/>
</dbReference>
<keyword evidence="5" id="KW-0732">Signal</keyword>
<dbReference type="RefSeq" id="WP_116062027.1">
    <property type="nucleotide sequence ID" value="NZ_QRDZ01000014.1"/>
</dbReference>
<feature type="domain" description="F5/8 type C" evidence="6">
    <location>
        <begin position="14"/>
        <end position="161"/>
    </location>
</feature>
<dbReference type="PANTHER" id="PTHR36447:SF2">
    <property type="entry name" value="BETA-GALACTOSIDASE YESZ"/>
    <property type="match status" value="1"/>
</dbReference>
<evidence type="ECO:0000256" key="4">
    <source>
        <dbReference type="ARBA" id="ARBA00023295"/>
    </source>
</evidence>
<dbReference type="Gene3D" id="2.60.120.260">
    <property type="entry name" value="Galactose-binding domain-like"/>
    <property type="match status" value="3"/>
</dbReference>
<dbReference type="Gene3D" id="3.40.50.880">
    <property type="match status" value="1"/>
</dbReference>
<dbReference type="SUPFAM" id="SSF49785">
    <property type="entry name" value="Galactose-binding domain-like"/>
    <property type="match status" value="3"/>
</dbReference>
<dbReference type="Gene3D" id="3.20.20.80">
    <property type="entry name" value="Glycosidases"/>
    <property type="match status" value="1"/>
</dbReference>
<dbReference type="PROSITE" id="PS50022">
    <property type="entry name" value="FA58C_3"/>
    <property type="match status" value="2"/>
</dbReference>
<dbReference type="InterPro" id="IPR000421">
    <property type="entry name" value="FA58C"/>
</dbReference>
<evidence type="ECO:0000259" key="6">
    <source>
        <dbReference type="PROSITE" id="PS50022"/>
    </source>
</evidence>
<proteinExistence type="predicted"/>
<name>A0A3D9JQJ7_9BACL</name>
<sequence>MTIRIRIAAVIAAMLALLLGATGQSSAFNQNLDVAAVTASSSQTGNEPQKAADDVYDTSLNQWAAAAAPSSLTPQWIRFDLGAVKFVGALDLYPEPGYGPKNFVIETSVDDSDYTVQRTVSLTADKHGFYDWTPQKARYVRISATAGFNEAFKLREAIWFAEIYPHRVMEIGALNLYDFSRLTDAGFDALKAANVQITGVIALAENSSKVESLLPSGGDPDMDANYTWTNLDAIVDRFTSHGLDVLMGQSKLSPTKWPALYQPLVDEDGNTWSIGPNPFIDQALDYDKNFTKKIAAHFDLNPNVRLQSINGPGFYGGMEVFTGAFGAGTTPKMSVYDSNAKAKFHAWLQTKYASLAALNTAWGSSYAAWNDVQPPYPQRSMSGDLDTRQNWSDLVFWLRDFISDYAQQNAAAVRSVTDKPIVVEVDGAYLGASTESGSAMGWIARTMQNYKPIVFAASSAEEVYGAAQVAATARLYGYDTAMDNASYQTEKMSEDSIFALQAKGIGTYSHSNIGISFEGTGYDPVTDLWDPSGTYVGTKELTQYADRTARLLAVAPQPVQADVFIYNSVYSGNYRKGLNNFDYMSVYDADHGIGWMVKPFASWAHYLDTPDVLDDFTIEDGALDGYKLMVAPNTSLTLTSDDAETKIKNWVAAGNAIVSFGKDAFNYKVNLADRSVTGGTAVTDWMMGISGGTAATTTSQRYAIVASGKPSWLTSLRSGEGANFTVSDSGQAQAFTALAAGATPVLVDADGNVLMCEYTYGSGHVLFSTIPVSDSEMFRDSFMGRILRDFADYAGIEREVQYDGDRFHAAYMGTNKLNDEKVIAVANVSDMSHGQTFVLGSDSSLAGLSVIADIPAPWNTVTGATLRELSLKLPQKQMAYTASASQPVTLSAEPYGTLPAHSATAGMFRYPYTPVRAIDGSRNDDAGWRGGKPTAEAPQTLTVDFGGVFPVAGMQLFPYTDGVDSPLFTFENGRYTGNWNSTGTAFGAAPTIDSHGGIVSGWSGSFWADSFHGGEIATGTLRSRNFVIDKELFSFKAVGWDGQFGEKNENYYFLRRASDSAILFSAKPPLSDSFATISWGVGQLIGTEAYFEIVDDNDDPGHAWLGADDLTLSDYKENKETADLSFESGTFAGWNTTGTAFGAAPSNSDNAGVVKGWRGTYWGNSRTAGETATGTLRSANFVIEDNLLSFRAVGYDGEFGTHNQNYIYLKRASDGAILLSTKPPQSDMFTDITWDVSTYKGVTAYLEVVDNDSDGGFAWLGIDHVVLGRNDNFERGNFTGWTVSGTAFGTNPITTRLHEGVYGNEGRYWADSSIGGEAATGSLRSADFTIQKPVLAFRGAGFDGQFGTHNKNWFYLKRASDGAVLLSSKPPQGSFRTYYWDVSAYIGTSVYIEAVDGNSDASYAWLAIDDVYQLNNFDFEDGTYGGWTKTGTAFGGGPLVTGHADMGGWRGIYHADSFAGGETAVGTLRSADFILEEGFFTFLKAGYDGQFGTANKNFYYLKRASDGAVLFSTKPPQSDHFVAHTWDVSAYVGTKVYFEVVDDIAANGFAWLAVDDINWRGLGPKSFTVQTSTDAVNWSTVYTVTSQGNQAAQYTWSPVNARYVRVNVTSGYNGSAFIKELTFSRPITAWTIASATASSRLTGFEASKTIDGIFDNDLNYWSPNGSFPHTLTLDLGSAKDVTGVELFSRNNTLAQKLGPQSFDILVSLNGTDWINVYSALSDSEALARYTFPTVSARYVRLAITSGWNGSSQIKEVRLYP</sequence>
<dbReference type="InterPro" id="IPR003476">
    <property type="entry name" value="Glyco_hydro_42"/>
</dbReference>
<dbReference type="InterPro" id="IPR013529">
    <property type="entry name" value="Glyco_hydro_42_N"/>
</dbReference>
<evidence type="ECO:0000256" key="1">
    <source>
        <dbReference type="ARBA" id="ARBA00022723"/>
    </source>
</evidence>